<keyword evidence="2 4" id="KW-0812">Transmembrane</keyword>
<name>A0A914XPU3_9BILA</name>
<dbReference type="Pfam" id="PF10457">
    <property type="entry name" value="MENTAL"/>
    <property type="match status" value="1"/>
</dbReference>
<keyword evidence="4" id="KW-1133">Transmembrane helix</keyword>
<accession>A0A914XPU3</accession>
<protein>
    <submittedName>
        <fullName evidence="7">MENTAL domain-containing protein</fullName>
    </submittedName>
</protein>
<dbReference type="WBParaSite" id="PSAMB.scaffold91size81377.g1598.t1">
    <property type="protein sequence ID" value="PSAMB.scaffold91size81377.g1598.t1"/>
    <property type="gene ID" value="PSAMB.scaffold91size81377.g1598"/>
</dbReference>
<evidence type="ECO:0000256" key="3">
    <source>
        <dbReference type="ARBA" id="ARBA00023136"/>
    </source>
</evidence>
<reference evidence="7" key="1">
    <citation type="submission" date="2022-11" db="UniProtKB">
        <authorList>
            <consortium name="WormBaseParasite"/>
        </authorList>
    </citation>
    <scope>IDENTIFICATION</scope>
</reference>
<dbReference type="PANTHER" id="PTHR46121">
    <property type="entry name" value="STEROIDOGENIC ACUTE REGULATORY PROTEIN-LIKE"/>
    <property type="match status" value="1"/>
</dbReference>
<organism evidence="6 7">
    <name type="scientific">Plectus sambesii</name>
    <dbReference type="NCBI Taxonomy" id="2011161"/>
    <lineage>
        <taxon>Eukaryota</taxon>
        <taxon>Metazoa</taxon>
        <taxon>Ecdysozoa</taxon>
        <taxon>Nematoda</taxon>
        <taxon>Chromadorea</taxon>
        <taxon>Plectida</taxon>
        <taxon>Plectina</taxon>
        <taxon>Plectoidea</taxon>
        <taxon>Plectidae</taxon>
        <taxon>Plectus</taxon>
    </lineage>
</organism>
<dbReference type="GO" id="GO:0005789">
    <property type="term" value="C:endoplasmic reticulum membrane"/>
    <property type="evidence" value="ECO:0007669"/>
    <property type="project" value="TreeGrafter"/>
</dbReference>
<dbReference type="InterPro" id="IPR051869">
    <property type="entry name" value="STARD3"/>
</dbReference>
<evidence type="ECO:0000313" key="6">
    <source>
        <dbReference type="Proteomes" id="UP000887566"/>
    </source>
</evidence>
<evidence type="ECO:0000256" key="1">
    <source>
        <dbReference type="ARBA" id="ARBA00004141"/>
    </source>
</evidence>
<dbReference type="GO" id="GO:0005765">
    <property type="term" value="C:lysosomal membrane"/>
    <property type="evidence" value="ECO:0007669"/>
    <property type="project" value="TreeGrafter"/>
</dbReference>
<dbReference type="PANTHER" id="PTHR46121:SF4">
    <property type="entry name" value="STEROIDOGENIC ACUTE REGULATORY PROTEIN-LIKE"/>
    <property type="match status" value="1"/>
</dbReference>
<feature type="transmembrane region" description="Helical" evidence="4">
    <location>
        <begin position="76"/>
        <end position="97"/>
    </location>
</feature>
<evidence type="ECO:0000259" key="5">
    <source>
        <dbReference type="Pfam" id="PF10457"/>
    </source>
</evidence>
<dbReference type="GO" id="GO:0099044">
    <property type="term" value="P:vesicle tethering to endoplasmic reticulum"/>
    <property type="evidence" value="ECO:0007669"/>
    <property type="project" value="TreeGrafter"/>
</dbReference>
<evidence type="ECO:0000256" key="4">
    <source>
        <dbReference type="SAM" id="Phobius"/>
    </source>
</evidence>
<dbReference type="Proteomes" id="UP000887566">
    <property type="component" value="Unplaced"/>
</dbReference>
<proteinExistence type="predicted"/>
<dbReference type="GO" id="GO:0031902">
    <property type="term" value="C:late endosome membrane"/>
    <property type="evidence" value="ECO:0007669"/>
    <property type="project" value="TreeGrafter"/>
</dbReference>
<comment type="subcellular location">
    <subcellularLocation>
        <location evidence="1">Membrane</location>
        <topology evidence="1">Multi-pass membrane protein</topology>
    </subcellularLocation>
</comment>
<dbReference type="AlphaFoldDB" id="A0A914XPU3"/>
<feature type="domain" description="MENTAL" evidence="5">
    <location>
        <begin position="25"/>
        <end position="98"/>
    </location>
</feature>
<feature type="transmembrane region" description="Helical" evidence="4">
    <location>
        <begin position="30"/>
        <end position="48"/>
    </location>
</feature>
<dbReference type="InterPro" id="IPR019498">
    <property type="entry name" value="MENTAL"/>
</dbReference>
<dbReference type="GO" id="GO:0140284">
    <property type="term" value="C:endoplasmic reticulum-endosome membrane contact site"/>
    <property type="evidence" value="ECO:0007669"/>
    <property type="project" value="TreeGrafter"/>
</dbReference>
<evidence type="ECO:0000313" key="7">
    <source>
        <dbReference type="WBParaSite" id="PSAMB.scaffold91size81377.g1598.t1"/>
    </source>
</evidence>
<evidence type="ECO:0000256" key="2">
    <source>
        <dbReference type="ARBA" id="ARBA00022692"/>
    </source>
</evidence>
<keyword evidence="6" id="KW-1185">Reference proteome</keyword>
<sequence length="133" mass="15426">MSAADADEDYDRLWEEYHHQSRIGKDRRRFLIVAVFDFCLVTLLWILYTVSKGGDWATVFKQETDFTNPDFFKTSLFDVTLAACARMIYLILFYAILRGEIPKRLVERSMSAFLINYVKALSAHVAEVNSGRN</sequence>
<keyword evidence="3 4" id="KW-0472">Membrane</keyword>